<dbReference type="PhylomeDB" id="A0A068V206"/>
<reference evidence="4" key="1">
    <citation type="journal article" date="2014" name="Science">
        <title>The coffee genome provides insight into the convergent evolution of caffeine biosynthesis.</title>
        <authorList>
            <person name="Denoeud F."/>
            <person name="Carretero-Paulet L."/>
            <person name="Dereeper A."/>
            <person name="Droc G."/>
            <person name="Guyot R."/>
            <person name="Pietrella M."/>
            <person name="Zheng C."/>
            <person name="Alberti A."/>
            <person name="Anthony F."/>
            <person name="Aprea G."/>
            <person name="Aury J.M."/>
            <person name="Bento P."/>
            <person name="Bernard M."/>
            <person name="Bocs S."/>
            <person name="Campa C."/>
            <person name="Cenci A."/>
            <person name="Combes M.C."/>
            <person name="Crouzillat D."/>
            <person name="Da Silva C."/>
            <person name="Daddiego L."/>
            <person name="De Bellis F."/>
            <person name="Dussert S."/>
            <person name="Garsmeur O."/>
            <person name="Gayraud T."/>
            <person name="Guignon V."/>
            <person name="Jahn K."/>
            <person name="Jamilloux V."/>
            <person name="Joet T."/>
            <person name="Labadie K."/>
            <person name="Lan T."/>
            <person name="Leclercq J."/>
            <person name="Lepelley M."/>
            <person name="Leroy T."/>
            <person name="Li L.T."/>
            <person name="Librado P."/>
            <person name="Lopez L."/>
            <person name="Munoz A."/>
            <person name="Noel B."/>
            <person name="Pallavicini A."/>
            <person name="Perrotta G."/>
            <person name="Poncet V."/>
            <person name="Pot D."/>
            <person name="Priyono X."/>
            <person name="Rigoreau M."/>
            <person name="Rouard M."/>
            <person name="Rozas J."/>
            <person name="Tranchant-Dubreuil C."/>
            <person name="VanBuren R."/>
            <person name="Zhang Q."/>
            <person name="Andrade A.C."/>
            <person name="Argout X."/>
            <person name="Bertrand B."/>
            <person name="de Kochko A."/>
            <person name="Graziosi G."/>
            <person name="Henry R.J."/>
            <person name="Jayarama X."/>
            <person name="Ming R."/>
            <person name="Nagai C."/>
            <person name="Rounsley S."/>
            <person name="Sankoff D."/>
            <person name="Giuliano G."/>
            <person name="Albert V.A."/>
            <person name="Wincker P."/>
            <person name="Lashermes P."/>
        </authorList>
    </citation>
    <scope>NUCLEOTIDE SEQUENCE [LARGE SCALE GENOMIC DNA]</scope>
    <source>
        <strain evidence="4">cv. DH200-94</strain>
    </source>
</reference>
<dbReference type="Proteomes" id="UP000295252">
    <property type="component" value="Chromosome IV"/>
</dbReference>
<keyword evidence="1" id="KW-0539">Nucleus</keyword>
<protein>
    <recommendedName>
        <fullName evidence="2">HMG box domain-containing protein</fullName>
    </recommendedName>
</protein>
<dbReference type="PANTHER" id="PTHR47658:SF2">
    <property type="entry name" value="HMG-BOX (HIGH MOBILITY GROUP) DNA-BINDING FAMILY PROTEIN"/>
    <property type="match status" value="1"/>
</dbReference>
<dbReference type="SUPFAM" id="SSF47095">
    <property type="entry name" value="HMG-box"/>
    <property type="match status" value="1"/>
</dbReference>
<dbReference type="OMA" id="MHECEAE"/>
<dbReference type="PANTHER" id="PTHR47658">
    <property type="entry name" value="HIGH MOBILITY GROUP B PROTEIN 12-RELATED"/>
    <property type="match status" value="1"/>
</dbReference>
<dbReference type="GO" id="GO:0003677">
    <property type="term" value="F:DNA binding"/>
    <property type="evidence" value="ECO:0007669"/>
    <property type="project" value="UniProtKB-UniRule"/>
</dbReference>
<dbReference type="GO" id="GO:0005634">
    <property type="term" value="C:nucleus"/>
    <property type="evidence" value="ECO:0007669"/>
    <property type="project" value="UniProtKB-UniRule"/>
</dbReference>
<organism evidence="3 4">
    <name type="scientific">Coffea canephora</name>
    <name type="common">Robusta coffee</name>
    <dbReference type="NCBI Taxonomy" id="49390"/>
    <lineage>
        <taxon>Eukaryota</taxon>
        <taxon>Viridiplantae</taxon>
        <taxon>Streptophyta</taxon>
        <taxon>Embryophyta</taxon>
        <taxon>Tracheophyta</taxon>
        <taxon>Spermatophyta</taxon>
        <taxon>Magnoliopsida</taxon>
        <taxon>eudicotyledons</taxon>
        <taxon>Gunneridae</taxon>
        <taxon>Pentapetalae</taxon>
        <taxon>asterids</taxon>
        <taxon>lamiids</taxon>
        <taxon>Gentianales</taxon>
        <taxon>Rubiaceae</taxon>
        <taxon>Ixoroideae</taxon>
        <taxon>Gardenieae complex</taxon>
        <taxon>Bertiereae - Coffeeae clade</taxon>
        <taxon>Coffeeae</taxon>
        <taxon>Coffea</taxon>
    </lineage>
</organism>
<sequence length="204" mass="23754">MVYQPRMRKRVNAYPIRRAPDGSAFQKCERCGRSVAIALADMHECESNNSLKKLKRQRQSGNVESQNIEDQPRSAFRFFMEELLDIHKEENEIAIDSKGFGMWKKMSKQERQPYLVKAEKVNSAHTKALLEEENDMSWVDDEADSAEAGKYDEENCAEDGYCDGFEYDICDDPHDSDSFLFWSEIGDSFDSKNWWQRSGPRIIR</sequence>
<dbReference type="InterPro" id="IPR036910">
    <property type="entry name" value="HMG_box_dom_sf"/>
</dbReference>
<dbReference type="PROSITE" id="PS50118">
    <property type="entry name" value="HMG_BOX_2"/>
    <property type="match status" value="1"/>
</dbReference>
<dbReference type="SMART" id="SM00398">
    <property type="entry name" value="HMG"/>
    <property type="match status" value="1"/>
</dbReference>
<gene>
    <name evidence="3" type="ORF">GSCOC_T00039071001</name>
</gene>
<dbReference type="GO" id="GO:0010197">
    <property type="term" value="P:polar nucleus fusion"/>
    <property type="evidence" value="ECO:0007669"/>
    <property type="project" value="TreeGrafter"/>
</dbReference>
<dbReference type="EMBL" id="HG739162">
    <property type="protein sequence ID" value="CDP13928.1"/>
    <property type="molecule type" value="Genomic_DNA"/>
</dbReference>
<evidence type="ECO:0000313" key="4">
    <source>
        <dbReference type="Proteomes" id="UP000295252"/>
    </source>
</evidence>
<dbReference type="Gene3D" id="1.10.30.10">
    <property type="entry name" value="High mobility group box domain"/>
    <property type="match status" value="1"/>
</dbReference>
<accession>A0A068V206</accession>
<dbReference type="InterPro" id="IPR009071">
    <property type="entry name" value="HMG_box_dom"/>
</dbReference>
<feature type="DNA-binding region" description="HMG box" evidence="1">
    <location>
        <begin position="69"/>
        <end position="133"/>
    </location>
</feature>
<dbReference type="Gramene" id="CDP13928">
    <property type="protein sequence ID" value="CDP13928"/>
    <property type="gene ID" value="GSCOC_T00039071001"/>
</dbReference>
<dbReference type="InParanoid" id="A0A068V206"/>
<dbReference type="FunCoup" id="A0A068V206">
    <property type="interactions" value="45"/>
</dbReference>
<name>A0A068V206_COFCA</name>
<proteinExistence type="predicted"/>
<keyword evidence="4" id="KW-1185">Reference proteome</keyword>
<evidence type="ECO:0000259" key="2">
    <source>
        <dbReference type="PROSITE" id="PS50118"/>
    </source>
</evidence>
<dbReference type="AlphaFoldDB" id="A0A068V206"/>
<evidence type="ECO:0000256" key="1">
    <source>
        <dbReference type="PROSITE-ProRule" id="PRU00267"/>
    </source>
</evidence>
<keyword evidence="1" id="KW-0238">DNA-binding</keyword>
<evidence type="ECO:0000313" key="3">
    <source>
        <dbReference type="EMBL" id="CDP13928.1"/>
    </source>
</evidence>
<dbReference type="OrthoDB" id="1919336at2759"/>
<feature type="domain" description="HMG box" evidence="2">
    <location>
        <begin position="69"/>
        <end position="133"/>
    </location>
</feature>